<keyword evidence="4 9" id="KW-0812">Transmembrane</keyword>
<evidence type="ECO:0000256" key="4">
    <source>
        <dbReference type="ARBA" id="ARBA00022692"/>
    </source>
</evidence>
<evidence type="ECO:0000259" key="10">
    <source>
        <dbReference type="Pfam" id="PF07779"/>
    </source>
</evidence>
<dbReference type="RefSeq" id="XP_014570092.1">
    <property type="nucleotide sequence ID" value="XM_014714606.1"/>
</dbReference>
<reference evidence="12 13" key="1">
    <citation type="journal article" date="2011" name="J. Gen. Appl. Microbiol.">
        <title>Draft genome sequencing of the enigmatic basidiomycete Mixia osmundae.</title>
        <authorList>
            <person name="Nishida H."/>
            <person name="Nagatsuka Y."/>
            <person name="Sugiyama J."/>
        </authorList>
    </citation>
    <scope>NUCLEOTIDE SEQUENCE [LARGE SCALE GENOMIC DNA]</scope>
    <source>
        <strain evidence="13">CBS 9802 / IAM 14324 / JCM 22182 / KY 12970</strain>
    </source>
</reference>
<dbReference type="GO" id="GO:0005794">
    <property type="term" value="C:Golgi apparatus"/>
    <property type="evidence" value="ECO:0007669"/>
    <property type="project" value="UniProtKB-ARBA"/>
</dbReference>
<feature type="transmembrane region" description="Helical" evidence="9">
    <location>
        <begin position="189"/>
        <end position="206"/>
    </location>
</feature>
<evidence type="ECO:0000256" key="3">
    <source>
        <dbReference type="ARBA" id="ARBA00022679"/>
    </source>
</evidence>
<evidence type="ECO:0000256" key="7">
    <source>
        <dbReference type="ARBA" id="ARBA00023180"/>
    </source>
</evidence>
<feature type="transmembrane region" description="Helical" evidence="9">
    <location>
        <begin position="888"/>
        <end position="908"/>
    </location>
</feature>
<dbReference type="AlphaFoldDB" id="G7DYD0"/>
<dbReference type="InterPro" id="IPR057106">
    <property type="entry name" value="NXPE4_C"/>
</dbReference>
<feature type="transmembrane region" description="Helical" evidence="9">
    <location>
        <begin position="1084"/>
        <end position="1102"/>
    </location>
</feature>
<dbReference type="Pfam" id="PF07779">
    <property type="entry name" value="Cas1_AcylT"/>
    <property type="match status" value="1"/>
</dbReference>
<name>G7DYD0_MIXOS</name>
<protein>
    <submittedName>
        <fullName evidence="12">Uncharacterized protein</fullName>
    </submittedName>
</protein>
<proteinExistence type="inferred from homology"/>
<feature type="transmembrane region" description="Helical" evidence="9">
    <location>
        <begin position="995"/>
        <end position="1012"/>
    </location>
</feature>
<dbReference type="GO" id="GO:0016020">
    <property type="term" value="C:membrane"/>
    <property type="evidence" value="ECO:0007669"/>
    <property type="project" value="UniProtKB-SubCell"/>
</dbReference>
<evidence type="ECO:0000256" key="6">
    <source>
        <dbReference type="ARBA" id="ARBA00023136"/>
    </source>
</evidence>
<keyword evidence="6 9" id="KW-0472">Membrane</keyword>
<dbReference type="InParanoid" id="G7DYD0"/>
<feature type="transmembrane region" description="Helical" evidence="9">
    <location>
        <begin position="796"/>
        <end position="817"/>
    </location>
</feature>
<dbReference type="OrthoDB" id="1932925at2759"/>
<dbReference type="EMBL" id="BABT02000062">
    <property type="protein sequence ID" value="GAA95590.1"/>
    <property type="molecule type" value="Genomic_DNA"/>
</dbReference>
<dbReference type="InterPro" id="IPR036514">
    <property type="entry name" value="SGNH_hydro_sf"/>
</dbReference>
<comment type="caution">
    <text evidence="12">The sequence shown here is derived from an EMBL/GenBank/DDBJ whole genome shotgun (WGS) entry which is preliminary data.</text>
</comment>
<dbReference type="HOGENOM" id="CLU_263236_0_0_1"/>
<feature type="region of interest" description="Disordered" evidence="8">
    <location>
        <begin position="145"/>
        <end position="180"/>
    </location>
</feature>
<feature type="transmembrane region" description="Helical" evidence="9">
    <location>
        <begin position="943"/>
        <end position="961"/>
    </location>
</feature>
<dbReference type="Gene3D" id="3.40.50.1110">
    <property type="entry name" value="SGNH hydrolase"/>
    <property type="match status" value="1"/>
</dbReference>
<keyword evidence="13" id="KW-1185">Reference proteome</keyword>
<evidence type="ECO:0000259" key="11">
    <source>
        <dbReference type="Pfam" id="PF24536"/>
    </source>
</evidence>
<comment type="similarity">
    <text evidence="2">Belongs to the PC-esterase family. CASD1 subfamily.</text>
</comment>
<evidence type="ECO:0000256" key="8">
    <source>
        <dbReference type="SAM" id="MobiDB-lite"/>
    </source>
</evidence>
<feature type="domain" description="Cas1p 10 TM acyl transferase" evidence="10">
    <location>
        <begin position="715"/>
        <end position="1157"/>
    </location>
</feature>
<keyword evidence="7" id="KW-0325">Glycoprotein</keyword>
<feature type="transmembrane region" description="Helical" evidence="9">
    <location>
        <begin position="1122"/>
        <end position="1140"/>
    </location>
</feature>
<dbReference type="GO" id="GO:0016740">
    <property type="term" value="F:transferase activity"/>
    <property type="evidence" value="ECO:0007669"/>
    <property type="project" value="UniProtKB-KW"/>
</dbReference>
<reference evidence="12 13" key="2">
    <citation type="journal article" date="2012" name="Open Biol.">
        <title>Characteristics of nucleosomes and linker DNA regions on the genome of the basidiomycete Mixia osmundae revealed by mono- and dinucleosome mapping.</title>
        <authorList>
            <person name="Nishida H."/>
            <person name="Kondo S."/>
            <person name="Matsumoto T."/>
            <person name="Suzuki Y."/>
            <person name="Yoshikawa H."/>
            <person name="Taylor T.D."/>
            <person name="Sugiyama J."/>
        </authorList>
    </citation>
    <scope>NUCLEOTIDE SEQUENCE [LARGE SCALE GENOMIC DNA]</scope>
    <source>
        <strain evidence="13">CBS 9802 / IAM 14324 / JCM 22182 / KY 12970</strain>
    </source>
</reference>
<dbReference type="InterPro" id="IPR012419">
    <property type="entry name" value="Cas1_AcylTrans_dom"/>
</dbReference>
<sequence length="1279" mass="139211">MAGIINGILGGLGNAACSLLNSCESSSSTDSEPASTSAAAASTKAADSVADNTRVVATFVTVAPFTASTSPARATSSAIAAAVASSASPSLSVRSQTTQTSPIATAATTATTSPSALTTSTPEAIASTFVTSRVILASQSASQTATVATESSDGSSSSTDSTSSSVSSSSVSTSSAADSTPRGAIDADLVLLGLFAFLLLAALVVSRRRVQQSKARALALQRTPSVEPYRLSDLKEDDQYSSDSECDMSIRASTAMGYAKLDLASLPRAQRVSTLPYLSSQSSQRSSTVDPLVVRQRLYEALPEPPISQADHQLGTAGPSSTQRELFCLQSLRHSQASLGEHGNEKDDDDALKYGHQVELSCAIDESTQSALAALALTTEGDLAARAEERSDSPAGSPGCSQSVRSSLQGQMTATGAGREMLGRLNVVAIHLSLIALVVSLALYRFLWADADDPYRCEALLNSGSFLDAPASHSNWQPQGCILHNYKVSEVTACLGKRRVLFIGDSTVRQVYYGLAKTLDPEVDTIAEKHSDRQLVLAGVQLDFVWDPFLNGTRTESLLQGMSDELDLSPPTVVVLGSGMWFLRNHGSEQAISLYTATLEKVLDSVKTTNARGRPMTDELVILPVEPVVVEKLRPDRAATIREEDIETMNNLLRVRSDATVSPTGFSIPWSFNDVLAGNEDQTIDGMHYADPVAKLQAKILLNLRCNDVLPKKFPLDKTCCFQYSAPNYVQAFVILLLLGWAPLGMFLLREGNTGHRFEAYFPSASVLVPLSTFGFAIVFIFLGDRTSLFLKEAKQFSALQFAVLNLAALGVGLATMKPAEKDLGFLNRDQTDEWKGWMQIAILIYHYLGASKVSGIYNPIRTLVAAYLFQSGYGHTTFYYKKGDYGLARVMSVVIRLNLLTIALTYAMDTDYLSYYFSPLVTMHFGFIWIIMFVGNQWNKNAYFLLAKIIIGAALAAIYFELGKPLEYTFRAINAVFRTQWIAREWSFRVTLDMYIVFWGMAAALAFIKFQEHKIADRPDWPIFARAGIIVGSLGMLGFMIFELTQNKFDYNVYHPFISIIPVGAFCVLRNATPALRSTSSKFFIFFGHCSLETFIIQFHLWMGADTKGLLMMIPGTQWRIVNFIVASFIFVFISNQVARATGELTSWLMGNTKHEKPAALPTHANGNGAEYIPLAANGEEPTKSEEPMVATESSGIRIMRIISSDLRFRLLAYIVIIWAINILYPSLRPPDGHILVQAVNESSAARYYGTRVQPLVNSMNMAGPDAFCCCCHSHKRE</sequence>
<dbReference type="Proteomes" id="UP000009131">
    <property type="component" value="Unassembled WGS sequence"/>
</dbReference>
<dbReference type="eggNOG" id="KOG1699">
    <property type="taxonomic scope" value="Eukaryota"/>
</dbReference>
<accession>G7DYD0</accession>
<feature type="transmembrane region" description="Helical" evidence="9">
    <location>
        <begin position="761"/>
        <end position="784"/>
    </location>
</feature>
<keyword evidence="3" id="KW-0808">Transferase</keyword>
<evidence type="ECO:0000256" key="1">
    <source>
        <dbReference type="ARBA" id="ARBA00004141"/>
    </source>
</evidence>
<feature type="transmembrane region" description="Helical" evidence="9">
    <location>
        <begin position="729"/>
        <end position="749"/>
    </location>
</feature>
<feature type="transmembrane region" description="Helical" evidence="9">
    <location>
        <begin position="1024"/>
        <end position="1043"/>
    </location>
</feature>
<feature type="compositionally biased region" description="Polar residues" evidence="8">
    <location>
        <begin position="399"/>
        <end position="408"/>
    </location>
</feature>
<comment type="subcellular location">
    <subcellularLocation>
        <location evidence="1">Membrane</location>
        <topology evidence="1">Multi-pass membrane protein</topology>
    </subcellularLocation>
</comment>
<evidence type="ECO:0000256" key="2">
    <source>
        <dbReference type="ARBA" id="ARBA00010666"/>
    </source>
</evidence>
<dbReference type="PANTHER" id="PTHR13533:SF1">
    <property type="entry name" value="N-ACETYLNEURAMINATE 9-O-ACETYLTRANSFERASE"/>
    <property type="match status" value="1"/>
</dbReference>
<evidence type="ECO:0000313" key="13">
    <source>
        <dbReference type="Proteomes" id="UP000009131"/>
    </source>
</evidence>
<evidence type="ECO:0000256" key="9">
    <source>
        <dbReference type="SAM" id="Phobius"/>
    </source>
</evidence>
<dbReference type="Pfam" id="PF24536">
    <property type="entry name" value="NXPE4_C"/>
    <property type="match status" value="1"/>
</dbReference>
<feature type="region of interest" description="Disordered" evidence="8">
    <location>
        <begin position="90"/>
        <end position="119"/>
    </location>
</feature>
<dbReference type="PANTHER" id="PTHR13533">
    <property type="entry name" value="N-ACETYLNEURAMINATE 9-O-ACETYLTRANSFERASE"/>
    <property type="match status" value="1"/>
</dbReference>
<evidence type="ECO:0000256" key="5">
    <source>
        <dbReference type="ARBA" id="ARBA00022989"/>
    </source>
</evidence>
<feature type="region of interest" description="Disordered" evidence="8">
    <location>
        <begin position="386"/>
        <end position="408"/>
    </location>
</feature>
<keyword evidence="5 9" id="KW-1133">Transmembrane helix</keyword>
<organism evidence="12 13">
    <name type="scientific">Mixia osmundae (strain CBS 9802 / IAM 14324 / JCM 22182 / KY 12970)</name>
    <dbReference type="NCBI Taxonomy" id="764103"/>
    <lineage>
        <taxon>Eukaryota</taxon>
        <taxon>Fungi</taxon>
        <taxon>Dikarya</taxon>
        <taxon>Basidiomycota</taxon>
        <taxon>Pucciniomycotina</taxon>
        <taxon>Mixiomycetes</taxon>
        <taxon>Mixiales</taxon>
        <taxon>Mixiaceae</taxon>
        <taxon>Mixia</taxon>
    </lineage>
</organism>
<feature type="transmembrane region" description="Helical" evidence="9">
    <location>
        <begin position="1055"/>
        <end position="1072"/>
    </location>
</feature>
<feature type="transmembrane region" description="Helical" evidence="9">
    <location>
        <begin position="1208"/>
        <end position="1226"/>
    </location>
</feature>
<feature type="transmembrane region" description="Helical" evidence="9">
    <location>
        <begin position="427"/>
        <end position="448"/>
    </location>
</feature>
<dbReference type="GO" id="GO:0005975">
    <property type="term" value="P:carbohydrate metabolic process"/>
    <property type="evidence" value="ECO:0007669"/>
    <property type="project" value="UniProtKB-ARBA"/>
</dbReference>
<gene>
    <name evidence="12" type="primary">Mo02246</name>
    <name evidence="12" type="ORF">E5Q_02246</name>
</gene>
<feature type="domain" description="NXPE C-terminal" evidence="11">
    <location>
        <begin position="476"/>
        <end position="608"/>
    </location>
</feature>
<feature type="transmembrane region" description="Helical" evidence="9">
    <location>
        <begin position="914"/>
        <end position="936"/>
    </location>
</feature>
<evidence type="ECO:0000313" key="12">
    <source>
        <dbReference type="EMBL" id="GAA95590.1"/>
    </source>
</evidence>